<protein>
    <recommendedName>
        <fullName evidence="4">Transmembrane protein</fullName>
    </recommendedName>
</protein>
<name>A0A8S1VT25_9CILI</name>
<gene>
    <name evidence="2" type="ORF">PPENT_87.1.T0750060</name>
</gene>
<dbReference type="AlphaFoldDB" id="A0A8S1VT25"/>
<feature type="transmembrane region" description="Helical" evidence="1">
    <location>
        <begin position="43"/>
        <end position="62"/>
    </location>
</feature>
<evidence type="ECO:0000313" key="2">
    <source>
        <dbReference type="EMBL" id="CAD8180834.1"/>
    </source>
</evidence>
<comment type="caution">
    <text evidence="2">The sequence shown here is derived from an EMBL/GenBank/DDBJ whole genome shotgun (WGS) entry which is preliminary data.</text>
</comment>
<keyword evidence="3" id="KW-1185">Reference proteome</keyword>
<reference evidence="2" key="1">
    <citation type="submission" date="2021-01" db="EMBL/GenBank/DDBJ databases">
        <authorList>
            <consortium name="Genoscope - CEA"/>
            <person name="William W."/>
        </authorList>
    </citation>
    <scope>NUCLEOTIDE SEQUENCE</scope>
</reference>
<dbReference type="EMBL" id="CAJJDO010000075">
    <property type="protein sequence ID" value="CAD8180834.1"/>
    <property type="molecule type" value="Genomic_DNA"/>
</dbReference>
<dbReference type="OrthoDB" id="422005at2759"/>
<evidence type="ECO:0008006" key="4">
    <source>
        <dbReference type="Google" id="ProtNLM"/>
    </source>
</evidence>
<keyword evidence="1" id="KW-1133">Transmembrane helix</keyword>
<evidence type="ECO:0000313" key="3">
    <source>
        <dbReference type="Proteomes" id="UP000689195"/>
    </source>
</evidence>
<dbReference type="Proteomes" id="UP000689195">
    <property type="component" value="Unassembled WGS sequence"/>
</dbReference>
<keyword evidence="1" id="KW-0472">Membrane</keyword>
<feature type="transmembrane region" description="Helical" evidence="1">
    <location>
        <begin position="82"/>
        <end position="102"/>
    </location>
</feature>
<evidence type="ECO:0000256" key="1">
    <source>
        <dbReference type="SAM" id="Phobius"/>
    </source>
</evidence>
<keyword evidence="1" id="KW-0812">Transmembrane</keyword>
<accession>A0A8S1VT25</accession>
<sequence length="201" mass="23890">MDEILLEYQYQSESPLFQFLYQRKKENKEFTIEEQQYFNHFKYTFLLEAGTAFVLMPSTFMAYKLMQEFKSSKGASLKFQRYCQLTGLFGIPGVAIYGYSLYRRFIMKAPYQKELEDKYLNELKPKLKIIDIMDSDGSDIFVYADDLTKTGISKEYLRTAKFGNCIRFTFTCMEYYGKYNKSRKAIDLEYQKPGLFTQSLY</sequence>
<proteinExistence type="predicted"/>
<organism evidence="2 3">
    <name type="scientific">Paramecium pentaurelia</name>
    <dbReference type="NCBI Taxonomy" id="43138"/>
    <lineage>
        <taxon>Eukaryota</taxon>
        <taxon>Sar</taxon>
        <taxon>Alveolata</taxon>
        <taxon>Ciliophora</taxon>
        <taxon>Intramacronucleata</taxon>
        <taxon>Oligohymenophorea</taxon>
        <taxon>Peniculida</taxon>
        <taxon>Parameciidae</taxon>
        <taxon>Paramecium</taxon>
    </lineage>
</organism>